<gene>
    <name evidence="2" type="ORF">CAQU_09225</name>
</gene>
<feature type="transmembrane region" description="Helical" evidence="1">
    <location>
        <begin position="124"/>
        <end position="142"/>
    </location>
</feature>
<keyword evidence="1" id="KW-0472">Membrane</keyword>
<dbReference type="EMBL" id="CP009245">
    <property type="protein sequence ID" value="APT85223.1"/>
    <property type="molecule type" value="Genomic_DNA"/>
</dbReference>
<name>A0A1L7CHI7_9CORY</name>
<sequence>MVYVLLALVVWAAILGRTIQVWGAWGVARGRARVRAQELGLAPGALRGDVEDVPCAAEVRVEKSRALASYVAGRKAADISEFEFFLIRQDVRRRKESWRMAAAASWVGVAVAAVEAFVQQSVAVGLLAALVLLVAVVTTVAARSLQDMHDTVALVSAVPAAGREGVVQE</sequence>
<organism evidence="2 3">
    <name type="scientific">Corynebacterium aquilae DSM 44791</name>
    <dbReference type="NCBI Taxonomy" id="1431546"/>
    <lineage>
        <taxon>Bacteria</taxon>
        <taxon>Bacillati</taxon>
        <taxon>Actinomycetota</taxon>
        <taxon>Actinomycetes</taxon>
        <taxon>Mycobacteriales</taxon>
        <taxon>Corynebacteriaceae</taxon>
        <taxon>Corynebacterium</taxon>
    </lineage>
</organism>
<evidence type="ECO:0000313" key="2">
    <source>
        <dbReference type="EMBL" id="APT85223.1"/>
    </source>
</evidence>
<keyword evidence="1" id="KW-1133">Transmembrane helix</keyword>
<evidence type="ECO:0000256" key="1">
    <source>
        <dbReference type="SAM" id="Phobius"/>
    </source>
</evidence>
<dbReference type="Proteomes" id="UP000185478">
    <property type="component" value="Chromosome"/>
</dbReference>
<accession>A0A1L7CHI7</accession>
<keyword evidence="1" id="KW-0812">Transmembrane</keyword>
<reference evidence="2 3" key="1">
    <citation type="submission" date="2014-08" db="EMBL/GenBank/DDBJ databases">
        <title>Complete genome sequence of Corynebacterium aquilae S-613T(T) (=DSM 44791(T)), isolated from the choana of a healthy golden eagle.</title>
        <authorList>
            <person name="Ruckert C."/>
            <person name="Albersmeier A."/>
            <person name="Winkler A."/>
            <person name="Kalinowski J."/>
        </authorList>
    </citation>
    <scope>NUCLEOTIDE SEQUENCE [LARGE SCALE GENOMIC DNA]</scope>
    <source>
        <strain evidence="2 3">S-613</strain>
    </source>
</reference>
<dbReference type="AlphaFoldDB" id="A0A1L7CHI7"/>
<feature type="transmembrane region" description="Helical" evidence="1">
    <location>
        <begin position="98"/>
        <end position="118"/>
    </location>
</feature>
<protein>
    <submittedName>
        <fullName evidence="2">Uncharacterized protein</fullName>
    </submittedName>
</protein>
<dbReference type="RefSeq" id="WP_075727050.1">
    <property type="nucleotide sequence ID" value="NZ_CP009245.1"/>
</dbReference>
<dbReference type="OrthoDB" id="9939592at2"/>
<proteinExistence type="predicted"/>
<dbReference type="KEGG" id="caqu:CAQU_09225"/>
<evidence type="ECO:0000313" key="3">
    <source>
        <dbReference type="Proteomes" id="UP000185478"/>
    </source>
</evidence>
<feature type="transmembrane region" description="Helical" evidence="1">
    <location>
        <begin position="6"/>
        <end position="28"/>
    </location>
</feature>
<keyword evidence="3" id="KW-1185">Reference proteome</keyword>